<feature type="domain" description="AB hydrolase-1" evidence="1">
    <location>
        <begin position="11"/>
        <end position="181"/>
    </location>
</feature>
<protein>
    <submittedName>
        <fullName evidence="2">Alpha/beta fold hydrolase</fullName>
    </submittedName>
</protein>
<sequence>MPTPDVIQLHPGFPLTEQDYQPLLQALAASLSGSAVAVAHSHGALAALSATPSGRPLVLLAPSDPGRPRPARRATARLLQALARIPGADDGMADLLRRRSFAAMGVTPPAGPALPLSEAAGRLMGAVDVPLGPRRHTWVLSSAADRRHQEQLALAHLLGAEVVLVEGGHLFPITEPQATAAVIASCLGAEPTPT</sequence>
<evidence type="ECO:0000259" key="1">
    <source>
        <dbReference type="Pfam" id="PF12697"/>
    </source>
</evidence>
<keyword evidence="3" id="KW-1185">Reference proteome</keyword>
<name>A0ABW4RWQ8_9ACTN</name>
<organism evidence="2 3">
    <name type="scientific">Luteococcus peritonei</name>
    <dbReference type="NCBI Taxonomy" id="88874"/>
    <lineage>
        <taxon>Bacteria</taxon>
        <taxon>Bacillati</taxon>
        <taxon>Actinomycetota</taxon>
        <taxon>Actinomycetes</taxon>
        <taxon>Propionibacteriales</taxon>
        <taxon>Propionibacteriaceae</taxon>
        <taxon>Luteococcus</taxon>
    </lineage>
</organism>
<comment type="caution">
    <text evidence="2">The sequence shown here is derived from an EMBL/GenBank/DDBJ whole genome shotgun (WGS) entry which is preliminary data.</text>
</comment>
<dbReference type="GO" id="GO:0016787">
    <property type="term" value="F:hydrolase activity"/>
    <property type="evidence" value="ECO:0007669"/>
    <property type="project" value="UniProtKB-KW"/>
</dbReference>
<dbReference type="RefSeq" id="WP_343874078.1">
    <property type="nucleotide sequence ID" value="NZ_BAAAIX010000025.1"/>
</dbReference>
<keyword evidence="2" id="KW-0378">Hydrolase</keyword>
<dbReference type="SUPFAM" id="SSF53474">
    <property type="entry name" value="alpha/beta-Hydrolases"/>
    <property type="match status" value="1"/>
</dbReference>
<proteinExistence type="predicted"/>
<dbReference type="Proteomes" id="UP001597326">
    <property type="component" value="Unassembled WGS sequence"/>
</dbReference>
<dbReference type="InterPro" id="IPR000073">
    <property type="entry name" value="AB_hydrolase_1"/>
</dbReference>
<evidence type="ECO:0000313" key="3">
    <source>
        <dbReference type="Proteomes" id="UP001597326"/>
    </source>
</evidence>
<dbReference type="Gene3D" id="3.40.50.1820">
    <property type="entry name" value="alpha/beta hydrolase"/>
    <property type="match status" value="1"/>
</dbReference>
<reference evidence="3" key="1">
    <citation type="journal article" date="2019" name="Int. J. Syst. Evol. Microbiol.">
        <title>The Global Catalogue of Microorganisms (GCM) 10K type strain sequencing project: providing services to taxonomists for standard genome sequencing and annotation.</title>
        <authorList>
            <consortium name="The Broad Institute Genomics Platform"/>
            <consortium name="The Broad Institute Genome Sequencing Center for Infectious Disease"/>
            <person name="Wu L."/>
            <person name="Ma J."/>
        </authorList>
    </citation>
    <scope>NUCLEOTIDE SEQUENCE [LARGE SCALE GENOMIC DNA]</scope>
    <source>
        <strain evidence="3">CAIM 431</strain>
    </source>
</reference>
<gene>
    <name evidence="2" type="ORF">ACFSCS_11345</name>
</gene>
<dbReference type="Pfam" id="PF12697">
    <property type="entry name" value="Abhydrolase_6"/>
    <property type="match status" value="1"/>
</dbReference>
<evidence type="ECO:0000313" key="2">
    <source>
        <dbReference type="EMBL" id="MFD1890771.1"/>
    </source>
</evidence>
<dbReference type="EMBL" id="JBHUFZ010000026">
    <property type="protein sequence ID" value="MFD1890771.1"/>
    <property type="molecule type" value="Genomic_DNA"/>
</dbReference>
<dbReference type="InterPro" id="IPR029058">
    <property type="entry name" value="AB_hydrolase_fold"/>
</dbReference>
<accession>A0ABW4RWQ8</accession>